<dbReference type="InterPro" id="IPR004517">
    <property type="entry name" value="HisZ"/>
</dbReference>
<dbReference type="AlphaFoldDB" id="A0A0F2LTB4"/>
<dbReference type="InterPro" id="IPR006195">
    <property type="entry name" value="aa-tRNA-synth_II"/>
</dbReference>
<comment type="similarity">
    <text evidence="2 10">Belongs to the class-II aminoacyl-tRNA synthetase family.</text>
</comment>
<dbReference type="GO" id="GO:0005524">
    <property type="term" value="F:ATP binding"/>
    <property type="evidence" value="ECO:0007669"/>
    <property type="project" value="UniProtKB-UniRule"/>
</dbReference>
<comment type="subcellular location">
    <subcellularLocation>
        <location evidence="1 10">Cytoplasm</location>
    </subcellularLocation>
</comment>
<protein>
    <recommendedName>
        <fullName evidence="10">Histidine--tRNA ligase</fullName>
        <ecNumber evidence="10">6.1.1.21</ecNumber>
    </recommendedName>
    <alternativeName>
        <fullName evidence="10">Histidyl-tRNA synthetase</fullName>
        <shortName evidence="10">HisRS</shortName>
    </alternativeName>
</protein>
<evidence type="ECO:0000256" key="7">
    <source>
        <dbReference type="ARBA" id="ARBA00022917"/>
    </source>
</evidence>
<dbReference type="InterPro" id="IPR004516">
    <property type="entry name" value="HisRS/HisZ"/>
</dbReference>
<dbReference type="EC" id="6.1.1.21" evidence="10"/>
<dbReference type="NCBIfam" id="TIGR00442">
    <property type="entry name" value="hisS"/>
    <property type="match status" value="1"/>
</dbReference>
<name>A0A0F2LTB4_9CREN</name>
<dbReference type="FunFam" id="3.30.930.10:FF:000121">
    <property type="entry name" value="Histidine--tRNA ligase"/>
    <property type="match status" value="1"/>
</dbReference>
<feature type="domain" description="Aminoacyl-transfer RNA synthetases class-II family profile" evidence="12">
    <location>
        <begin position="22"/>
        <end position="330"/>
    </location>
</feature>
<dbReference type="InterPro" id="IPR004154">
    <property type="entry name" value="Anticodon-bd"/>
</dbReference>
<feature type="binding site" evidence="11">
    <location>
        <begin position="79"/>
        <end position="81"/>
    </location>
    <ligand>
        <name>L-histidine</name>
        <dbReference type="ChEBI" id="CHEBI:57595"/>
    </ligand>
</feature>
<dbReference type="Pfam" id="PF13393">
    <property type="entry name" value="tRNA-synt_His"/>
    <property type="match status" value="1"/>
</dbReference>
<evidence type="ECO:0000256" key="5">
    <source>
        <dbReference type="ARBA" id="ARBA00022741"/>
    </source>
</evidence>
<dbReference type="PATRIC" id="fig|1326980.8.peg.78"/>
<keyword evidence="3 10" id="KW-0963">Cytoplasm</keyword>
<evidence type="ECO:0000259" key="12">
    <source>
        <dbReference type="PROSITE" id="PS50862"/>
    </source>
</evidence>
<evidence type="ECO:0000313" key="14">
    <source>
        <dbReference type="EMBL" id="MCL7343368.1"/>
    </source>
</evidence>
<feature type="binding site" evidence="11">
    <location>
        <position position="267"/>
    </location>
    <ligand>
        <name>L-histidine</name>
        <dbReference type="ChEBI" id="CHEBI:57595"/>
    </ligand>
</feature>
<sequence length="422" mass="47929">MVSTEPPRGMRDLVFEEAQKIRHIEQLFRAHVELAGYNEAITPIVEEFELFSLKSGEEIRNTMYVFLDKAGRELALRPEITPSIVRLYLNSMQHLPKPVRLYYIGRVYRYDEPQQGRYREFRQGGVELLGSDSLYSDVEVLDLLYSFYKRLGIADDISIKINNIGIYRLLFRKYGINDYLQEHLLHLIDKGKKDEALQILQDHVKDSAGIDLATKLIRSEVKMENVDELISSVNVEGLAEEVERIRKIVQVLGSLGVKLNVDLSFVRGLAYYTGVIFEVTHPKVNFSIAGGGRYDGLVEVYGGPRTPAIGFAIGIERTSAVLNYERKSQPQVVVIALDDSVIDYALVIANLLREKGISTLFNVKEQQLGKLLMAYYEQNVKVALIIGTNEKSSQKVTIKDLSSRTQEVVGIDEILDRLRQIL</sequence>
<dbReference type="HAMAP" id="MF_00125">
    <property type="entry name" value="HisZ"/>
    <property type="match status" value="1"/>
</dbReference>
<dbReference type="SUPFAM" id="SSF55681">
    <property type="entry name" value="Class II aaRS and biotin synthetases"/>
    <property type="match status" value="1"/>
</dbReference>
<dbReference type="GO" id="GO:0005737">
    <property type="term" value="C:cytoplasm"/>
    <property type="evidence" value="ECO:0007669"/>
    <property type="project" value="UniProtKB-SubCell"/>
</dbReference>
<gene>
    <name evidence="10 14" type="primary">hisS</name>
    <name evidence="14" type="ORF">TQ35_002155</name>
    <name evidence="13" type="ORF">TQ35_00420</name>
</gene>
<evidence type="ECO:0000256" key="4">
    <source>
        <dbReference type="ARBA" id="ARBA00022598"/>
    </source>
</evidence>
<dbReference type="EMBL" id="JZWS01000001">
    <property type="protein sequence ID" value="KJR79765.1"/>
    <property type="molecule type" value="Genomic_DNA"/>
</dbReference>
<evidence type="ECO:0000256" key="11">
    <source>
        <dbReference type="PIRSR" id="PIRSR001549-1"/>
    </source>
</evidence>
<keyword evidence="5 10" id="KW-0547">Nucleotide-binding</keyword>
<evidence type="ECO:0000256" key="1">
    <source>
        <dbReference type="ARBA" id="ARBA00004496"/>
    </source>
</evidence>
<dbReference type="Pfam" id="PF03129">
    <property type="entry name" value="HGTP_anticodon"/>
    <property type="match status" value="1"/>
</dbReference>
<dbReference type="Gene3D" id="3.30.930.10">
    <property type="entry name" value="Bira Bifunctional Protein, Domain 2"/>
    <property type="match status" value="1"/>
</dbReference>
<keyword evidence="7 10" id="KW-0648">Protein biosynthesis</keyword>
<proteinExistence type="inferred from homology"/>
<dbReference type="PROSITE" id="PS50862">
    <property type="entry name" value="AA_TRNA_LIGASE_II"/>
    <property type="match status" value="1"/>
</dbReference>
<evidence type="ECO:0000313" key="13">
    <source>
        <dbReference type="EMBL" id="KJR79765.1"/>
    </source>
</evidence>
<dbReference type="InterPro" id="IPR041715">
    <property type="entry name" value="HisRS-like_core"/>
</dbReference>
<feature type="binding site" evidence="11">
    <location>
        <position position="127"/>
    </location>
    <ligand>
        <name>L-histidine</name>
        <dbReference type="ChEBI" id="CHEBI:57595"/>
    </ligand>
</feature>
<evidence type="ECO:0000256" key="9">
    <source>
        <dbReference type="ARBA" id="ARBA00047639"/>
    </source>
</evidence>
<dbReference type="PANTHER" id="PTHR43707:SF1">
    <property type="entry name" value="HISTIDINE--TRNA LIGASE, MITOCHONDRIAL-RELATED"/>
    <property type="match status" value="1"/>
</dbReference>
<dbReference type="GO" id="GO:0000105">
    <property type="term" value="P:L-histidine biosynthetic process"/>
    <property type="evidence" value="ECO:0007669"/>
    <property type="project" value="InterPro"/>
</dbReference>
<dbReference type="SUPFAM" id="SSF52954">
    <property type="entry name" value="Class II aaRS ABD-related"/>
    <property type="match status" value="1"/>
</dbReference>
<reference evidence="13" key="1">
    <citation type="submission" date="2015-03" db="EMBL/GenBank/DDBJ databases">
        <title>Metagenome Sequencing of an Archaeal-Dominated Microbial Community from a Hot Spring at the Los Azufres Geothermal Field, Mexico.</title>
        <authorList>
            <person name="Servin-Garciduenas L.E."/>
            <person name="Martinez-Romero E."/>
        </authorList>
    </citation>
    <scope>NUCLEOTIDE SEQUENCE [LARGE SCALE GENOMIC DNA]</scope>
    <source>
        <strain evidence="13">AZ1-454</strain>
    </source>
</reference>
<dbReference type="InterPro" id="IPR036621">
    <property type="entry name" value="Anticodon-bd_dom_sf"/>
</dbReference>
<dbReference type="EMBL" id="JZWS02000001">
    <property type="protein sequence ID" value="MCL7343368.1"/>
    <property type="molecule type" value="Genomic_DNA"/>
</dbReference>
<dbReference type="PANTHER" id="PTHR43707">
    <property type="entry name" value="HISTIDYL-TRNA SYNTHETASE"/>
    <property type="match status" value="1"/>
</dbReference>
<dbReference type="PIRSF" id="PIRSF001549">
    <property type="entry name" value="His-tRNA_synth"/>
    <property type="match status" value="1"/>
</dbReference>
<dbReference type="CDD" id="cd00773">
    <property type="entry name" value="HisRS-like_core"/>
    <property type="match status" value="1"/>
</dbReference>
<feature type="binding site" evidence="11">
    <location>
        <begin position="271"/>
        <end position="272"/>
    </location>
    <ligand>
        <name>L-histidine</name>
        <dbReference type="ChEBI" id="CHEBI:57595"/>
    </ligand>
</feature>
<reference evidence="14" key="2">
    <citation type="submission" date="2022-05" db="EMBL/GenBank/DDBJ databases">
        <title>Metagenome Sequencing of an Archaeal-Dominated Microbial Community from a Hot Spring at the Los Azufres Geothermal Field, Mexico.</title>
        <authorList>
            <person name="Marin-Paredes R."/>
            <person name="Martinez-Romero E."/>
            <person name="Servin-Garciduenas L.E."/>
        </authorList>
    </citation>
    <scope>NUCLEOTIDE SEQUENCE</scope>
    <source>
        <strain evidence="14">AZ1-454</strain>
    </source>
</reference>
<dbReference type="Gene3D" id="3.40.50.800">
    <property type="entry name" value="Anticodon-binding domain"/>
    <property type="match status" value="1"/>
</dbReference>
<feature type="binding site" evidence="11">
    <location>
        <position position="123"/>
    </location>
    <ligand>
        <name>L-histidine</name>
        <dbReference type="ChEBI" id="CHEBI:57595"/>
    </ligand>
</feature>
<accession>A0A0F2LTB4</accession>
<dbReference type="InterPro" id="IPR045864">
    <property type="entry name" value="aa-tRNA-synth_II/BPL/LPL"/>
</dbReference>
<evidence type="ECO:0000256" key="2">
    <source>
        <dbReference type="ARBA" id="ARBA00008226"/>
    </source>
</evidence>
<evidence type="ECO:0000256" key="6">
    <source>
        <dbReference type="ARBA" id="ARBA00022840"/>
    </source>
</evidence>
<dbReference type="HAMAP" id="MF_00127">
    <property type="entry name" value="His_tRNA_synth"/>
    <property type="match status" value="1"/>
</dbReference>
<dbReference type="GO" id="GO:0004821">
    <property type="term" value="F:histidine-tRNA ligase activity"/>
    <property type="evidence" value="ECO:0007669"/>
    <property type="project" value="UniProtKB-UniRule"/>
</dbReference>
<comment type="catalytic activity">
    <reaction evidence="9 10">
        <text>tRNA(His) + L-histidine + ATP = L-histidyl-tRNA(His) + AMP + diphosphate + H(+)</text>
        <dbReference type="Rhea" id="RHEA:17313"/>
        <dbReference type="Rhea" id="RHEA-COMP:9665"/>
        <dbReference type="Rhea" id="RHEA-COMP:9689"/>
        <dbReference type="ChEBI" id="CHEBI:15378"/>
        <dbReference type="ChEBI" id="CHEBI:30616"/>
        <dbReference type="ChEBI" id="CHEBI:33019"/>
        <dbReference type="ChEBI" id="CHEBI:57595"/>
        <dbReference type="ChEBI" id="CHEBI:78442"/>
        <dbReference type="ChEBI" id="CHEBI:78527"/>
        <dbReference type="ChEBI" id="CHEBI:456215"/>
        <dbReference type="EC" id="6.1.1.21"/>
    </reaction>
</comment>
<organism evidence="13">
    <name type="scientific">Candidatus Aramenus sulfurataquae</name>
    <dbReference type="NCBI Taxonomy" id="1326980"/>
    <lineage>
        <taxon>Archaea</taxon>
        <taxon>Thermoproteota</taxon>
        <taxon>Thermoprotei</taxon>
        <taxon>Sulfolobales</taxon>
        <taxon>Sulfolobaceae</taxon>
        <taxon>Candidatus Aramenus</taxon>
    </lineage>
</organism>
<evidence type="ECO:0000256" key="8">
    <source>
        <dbReference type="ARBA" id="ARBA00023146"/>
    </source>
</evidence>
<dbReference type="GO" id="GO:0006427">
    <property type="term" value="P:histidyl-tRNA aminoacylation"/>
    <property type="evidence" value="ECO:0007669"/>
    <property type="project" value="UniProtKB-UniRule"/>
</dbReference>
<evidence type="ECO:0000256" key="10">
    <source>
        <dbReference type="HAMAP-Rule" id="MF_00127"/>
    </source>
</evidence>
<comment type="caution">
    <text evidence="13">The sequence shown here is derived from an EMBL/GenBank/DDBJ whole genome shotgun (WGS) entry which is preliminary data.</text>
</comment>
<keyword evidence="8 10" id="KW-0030">Aminoacyl-tRNA synthetase</keyword>
<keyword evidence="6 10" id="KW-0067">ATP-binding</keyword>
<dbReference type="InterPro" id="IPR015807">
    <property type="entry name" value="His-tRNA-ligase"/>
</dbReference>
<keyword evidence="4 10" id="KW-0436">Ligase</keyword>
<evidence type="ECO:0000256" key="3">
    <source>
        <dbReference type="ARBA" id="ARBA00022490"/>
    </source>
</evidence>
<feature type="binding site" evidence="11">
    <location>
        <position position="109"/>
    </location>
    <ligand>
        <name>L-histidine</name>
        <dbReference type="ChEBI" id="CHEBI:57595"/>
    </ligand>
</feature>